<evidence type="ECO:0000313" key="2">
    <source>
        <dbReference type="EMBL" id="AMB58010.1"/>
    </source>
</evidence>
<dbReference type="AlphaFoldDB" id="A0A109QWH1"/>
<keyword evidence="1" id="KW-0812">Transmembrane</keyword>
<sequence>MELLFVALGGAILGTIARYTLPRRAEYGVLVVPAIGTAAAAVVWVALTWLGMAWDSGWIWLISLLAAAAVSYGSALLIGRGREAADERLLAALSAGTATA</sequence>
<keyword evidence="3" id="KW-1185">Reference proteome</keyword>
<dbReference type="KEGG" id="mvd:AWU67_03020"/>
<dbReference type="RefSeq" id="WP_067226597.1">
    <property type="nucleotide sequence ID" value="NZ_CP014145.1"/>
</dbReference>
<gene>
    <name evidence="2" type="ORF">AWU67_03020</name>
</gene>
<reference evidence="2 3" key="1">
    <citation type="journal article" date="2016" name="J. Biotechnol.">
        <title>First complete genome sequence of a species in the genus Microterricola, an extremophilic cold active enzyme producing bacterial strain ERGS5:02 isolated from Sikkim Himalaya.</title>
        <authorList>
            <person name="Himanshu"/>
            <person name="Swarnkar M.K."/>
            <person name="Singh D."/>
            <person name="Kumar R."/>
        </authorList>
    </citation>
    <scope>NUCLEOTIDE SEQUENCE [LARGE SCALE GENOMIC DNA]</scope>
    <source>
        <strain evidence="2 3">ERGS5:02</strain>
    </source>
</reference>
<organism evidence="2 3">
    <name type="scientific">Microterricola viridarii</name>
    <dbReference type="NCBI Taxonomy" id="412690"/>
    <lineage>
        <taxon>Bacteria</taxon>
        <taxon>Bacillati</taxon>
        <taxon>Actinomycetota</taxon>
        <taxon>Actinomycetes</taxon>
        <taxon>Micrococcales</taxon>
        <taxon>Microbacteriaceae</taxon>
        <taxon>Microterricola</taxon>
    </lineage>
</organism>
<feature type="transmembrane region" description="Helical" evidence="1">
    <location>
        <begin position="57"/>
        <end position="78"/>
    </location>
</feature>
<dbReference type="OrthoDB" id="5121696at2"/>
<keyword evidence="1" id="KW-0472">Membrane</keyword>
<dbReference type="EMBL" id="CP014145">
    <property type="protein sequence ID" value="AMB58010.1"/>
    <property type="molecule type" value="Genomic_DNA"/>
</dbReference>
<name>A0A109QWH1_9MICO</name>
<proteinExistence type="predicted"/>
<keyword evidence="1" id="KW-1133">Transmembrane helix</keyword>
<protein>
    <submittedName>
        <fullName evidence="2">Uncharacterized protein</fullName>
    </submittedName>
</protein>
<reference evidence="3" key="2">
    <citation type="submission" date="2016-01" db="EMBL/GenBank/DDBJ databases">
        <title>First complete genome sequence of a species in the genus Microterricola, an extremophilic cold active enzyme producing strain ERGS5:02 isolated from Sikkim Himalaya.</title>
        <authorList>
            <person name="Kumar R."/>
            <person name="Singh D."/>
            <person name="Swarnkar M.K."/>
        </authorList>
    </citation>
    <scope>NUCLEOTIDE SEQUENCE [LARGE SCALE GENOMIC DNA]</scope>
    <source>
        <strain evidence="3">ERGS5:02</strain>
    </source>
</reference>
<evidence type="ECO:0000313" key="3">
    <source>
        <dbReference type="Proteomes" id="UP000058305"/>
    </source>
</evidence>
<evidence type="ECO:0000256" key="1">
    <source>
        <dbReference type="SAM" id="Phobius"/>
    </source>
</evidence>
<dbReference type="Proteomes" id="UP000058305">
    <property type="component" value="Chromosome"/>
</dbReference>
<feature type="transmembrane region" description="Helical" evidence="1">
    <location>
        <begin position="27"/>
        <end position="50"/>
    </location>
</feature>
<accession>A0A109QWH1</accession>